<evidence type="ECO:0000313" key="3">
    <source>
        <dbReference type="Proteomes" id="UP000011021"/>
    </source>
</evidence>
<dbReference type="STRING" id="887898.HMPREF0551_2430"/>
<dbReference type="Gene3D" id="3.60.40.10">
    <property type="entry name" value="PPM-type phosphatase domain"/>
    <property type="match status" value="1"/>
</dbReference>
<dbReference type="AlphaFoldDB" id="E7S0G6"/>
<keyword evidence="3" id="KW-1185">Reference proteome</keyword>
<comment type="caution">
    <text evidence="2">The sequence shown here is derived from an EMBL/GenBank/DDBJ whole genome shotgun (WGS) entry which is preliminary data.</text>
</comment>
<gene>
    <name evidence="2" type="ORF">HMPREF0551_2430</name>
</gene>
<evidence type="ECO:0000259" key="1">
    <source>
        <dbReference type="Pfam" id="PF13672"/>
    </source>
</evidence>
<reference evidence="2 3" key="1">
    <citation type="submission" date="2010-12" db="EMBL/GenBank/DDBJ databases">
        <authorList>
            <person name="Muzny D."/>
            <person name="Qin X."/>
            <person name="Deng J."/>
            <person name="Jiang H."/>
            <person name="Liu Y."/>
            <person name="Qu J."/>
            <person name="Song X.-Z."/>
            <person name="Zhang L."/>
            <person name="Thornton R."/>
            <person name="Coyle M."/>
            <person name="Francisco L."/>
            <person name="Jackson L."/>
            <person name="Javaid M."/>
            <person name="Korchina V."/>
            <person name="Kovar C."/>
            <person name="Mata R."/>
            <person name="Mathew T."/>
            <person name="Ngo R."/>
            <person name="Nguyen L."/>
            <person name="Nguyen N."/>
            <person name="Okwuonu G."/>
            <person name="Ongeri F."/>
            <person name="Pham C."/>
            <person name="Simmons D."/>
            <person name="Wilczek-Boney K."/>
            <person name="Hale W."/>
            <person name="Jakkamsetti A."/>
            <person name="Pham P."/>
            <person name="Ruth R."/>
            <person name="San Lucas F."/>
            <person name="Warren J."/>
            <person name="Zhang J."/>
            <person name="Zhao Z."/>
            <person name="Zhou C."/>
            <person name="Zhu D."/>
            <person name="Lee S."/>
            <person name="Bess C."/>
            <person name="Blankenburg K."/>
            <person name="Forbes L."/>
            <person name="Fu Q."/>
            <person name="Gubbala S."/>
            <person name="Hirani K."/>
            <person name="Jayaseelan J.C."/>
            <person name="Lara F."/>
            <person name="Munidasa M."/>
            <person name="Palculict T."/>
            <person name="Patil S."/>
            <person name="Pu L.-L."/>
            <person name="Saada N."/>
            <person name="Tang L."/>
            <person name="Weissenberger G."/>
            <person name="Zhu Y."/>
            <person name="Hemphill L."/>
            <person name="Shang Y."/>
            <person name="Youmans B."/>
            <person name="Ayvaz T."/>
            <person name="Ross M."/>
            <person name="Santibanez J."/>
            <person name="Aqrawi P."/>
            <person name="Gross S."/>
            <person name="Joshi V."/>
            <person name="Fowler G."/>
            <person name="Nazareth L."/>
            <person name="Reid J."/>
            <person name="Worley K."/>
            <person name="Petrosino J."/>
            <person name="Highlander S."/>
            <person name="Gibbs R."/>
        </authorList>
    </citation>
    <scope>NUCLEOTIDE SEQUENCE [LARGE SCALE GENOMIC DNA]</scope>
    <source>
        <strain evidence="2 3">ATCC 51599</strain>
    </source>
</reference>
<dbReference type="Proteomes" id="UP000011021">
    <property type="component" value="Unassembled WGS sequence"/>
</dbReference>
<dbReference type="Pfam" id="PF13672">
    <property type="entry name" value="PP2C_2"/>
    <property type="match status" value="1"/>
</dbReference>
<accession>E7S0G6</accession>
<name>E7S0G6_9BURK</name>
<sequence>MTMKHWSWIAASSTGTSHLKHNLPLQDAQACAVVPVNSDSQTCDAEWFVAVTCDGAGSASHGRQGALITCRTIRQAARRHLAAASTPTASSLQQPRLTASALPSAETVRTWVDEARQRIRAAAERRGLSARDFACTLVLALSNGQETLVAHIGDGGIVARLADGGTWQALSWPDHGEYASTTRFITDEPPTPLRTNITRQPIDALALFSDGIERMVLDMATQTPFARFFSTMAAPLPKEPGKAHTLSGQLKAYLDSEAVNSRTDDDKTLVMAVLHSPPSTPSRT</sequence>
<dbReference type="InterPro" id="IPR036457">
    <property type="entry name" value="PPM-type-like_dom_sf"/>
</dbReference>
<protein>
    <submittedName>
        <fullName evidence="2">Polysaccharide deacetylase family protein</fullName>
    </submittedName>
</protein>
<dbReference type="HOGENOM" id="CLU_066842_1_1_4"/>
<dbReference type="EMBL" id="AEQP01000022">
    <property type="protein sequence ID" value="EFV94315.1"/>
    <property type="molecule type" value="Genomic_DNA"/>
</dbReference>
<evidence type="ECO:0000313" key="2">
    <source>
        <dbReference type="EMBL" id="EFV94315.1"/>
    </source>
</evidence>
<dbReference type="InterPro" id="IPR001932">
    <property type="entry name" value="PPM-type_phosphatase-like_dom"/>
</dbReference>
<organism evidence="2 3">
    <name type="scientific">Lautropia mirabilis ATCC 51599</name>
    <dbReference type="NCBI Taxonomy" id="887898"/>
    <lineage>
        <taxon>Bacteria</taxon>
        <taxon>Pseudomonadati</taxon>
        <taxon>Pseudomonadota</taxon>
        <taxon>Betaproteobacteria</taxon>
        <taxon>Burkholderiales</taxon>
        <taxon>Burkholderiaceae</taxon>
        <taxon>Lautropia</taxon>
    </lineage>
</organism>
<dbReference type="SUPFAM" id="SSF81606">
    <property type="entry name" value="PP2C-like"/>
    <property type="match status" value="1"/>
</dbReference>
<dbReference type="eggNOG" id="COG0631">
    <property type="taxonomic scope" value="Bacteria"/>
</dbReference>
<feature type="domain" description="PPM-type phosphatase" evidence="1">
    <location>
        <begin position="14"/>
        <end position="251"/>
    </location>
</feature>
<proteinExistence type="predicted"/>